<keyword evidence="9" id="KW-0460">Magnesium</keyword>
<dbReference type="Gene3D" id="3.30.200.20">
    <property type="entry name" value="Phosphorylase Kinase, domain 1"/>
    <property type="match status" value="1"/>
</dbReference>
<dbReference type="Gene3D" id="3.90.1200.10">
    <property type="match status" value="1"/>
</dbReference>
<proteinExistence type="inferred from homology"/>
<dbReference type="NCBIfam" id="TIGR00150">
    <property type="entry name" value="T6A_YjeE"/>
    <property type="match status" value="1"/>
</dbReference>
<evidence type="ECO:0000256" key="4">
    <source>
        <dbReference type="ARBA" id="ARBA00022490"/>
    </source>
</evidence>
<sequence>MAQDAPSSPFKTVEIADEDAMVRLAEDIAAILKPGDVIALSGDLGAGKSTFSRALLRSFAGDPELEVPSPTFTLVQTYDLGRLTISHFDLYRLEEPEELEELGLDELAETGAALIEWPERAWDGLPRDHLVMRISHGGEGDQRTVEFLLSPEAALRWQTRLLRTFRIRGLMTDAGLLASRAFLSGDASYRVYEKLTGPAVDAILMNAPEAYQLAAPGEAKSYGETVHRARTVDAFIAMTEALRQRGLSAPEILASDRQAGLLILENLGQDGVLTAGRQPIPERYGLAVDLLAELHAADDFPRELPIASGGSYLIPHYSEEALLTEADLFLDWYMPYVAGADRFPADVSPAEREDYRTLWRNAFAAIADAQTGWVFRDYHSPNILWQPDREGTAKIGLIDYQDCLIGPVAYDLASLLMDARADVRAELEESLLAGYISSRKQRDPAFDEGLFRAAYAVMGAQRIAKILGIFVRLDKQEHKPAYMQHMPRMTRYLDRVLAHPVLADLHRWFRSSLGG</sequence>
<dbReference type="InterPro" id="IPR003442">
    <property type="entry name" value="T6A_TsaE"/>
</dbReference>
<dbReference type="GO" id="GO:0005524">
    <property type="term" value="F:ATP binding"/>
    <property type="evidence" value="ECO:0007669"/>
    <property type="project" value="UniProtKB-KW"/>
</dbReference>
<evidence type="ECO:0000256" key="9">
    <source>
        <dbReference type="ARBA" id="ARBA00022842"/>
    </source>
</evidence>
<dbReference type="SUPFAM" id="SSF52540">
    <property type="entry name" value="P-loop containing nucleoside triphosphate hydrolases"/>
    <property type="match status" value="1"/>
</dbReference>
<dbReference type="OrthoDB" id="9809275at2"/>
<dbReference type="SUPFAM" id="SSF56112">
    <property type="entry name" value="Protein kinase-like (PK-like)"/>
    <property type="match status" value="1"/>
</dbReference>
<dbReference type="Pfam" id="PF02367">
    <property type="entry name" value="TsaE"/>
    <property type="match status" value="1"/>
</dbReference>
<keyword evidence="8" id="KW-0067">ATP-binding</keyword>
<evidence type="ECO:0000256" key="7">
    <source>
        <dbReference type="ARBA" id="ARBA00022741"/>
    </source>
</evidence>
<organism evidence="12 13">
    <name type="scientific">Roseibium suaedae</name>
    <dbReference type="NCBI Taxonomy" id="735517"/>
    <lineage>
        <taxon>Bacteria</taxon>
        <taxon>Pseudomonadati</taxon>
        <taxon>Pseudomonadota</taxon>
        <taxon>Alphaproteobacteria</taxon>
        <taxon>Hyphomicrobiales</taxon>
        <taxon>Stappiaceae</taxon>
        <taxon>Roseibium</taxon>
    </lineage>
</organism>
<keyword evidence="7" id="KW-0547">Nucleotide-binding</keyword>
<evidence type="ECO:0000313" key="12">
    <source>
        <dbReference type="EMBL" id="SHL28825.1"/>
    </source>
</evidence>
<dbReference type="PANTHER" id="PTHR33540">
    <property type="entry name" value="TRNA THREONYLCARBAMOYLADENOSINE BIOSYNTHESIS PROTEIN TSAE"/>
    <property type="match status" value="1"/>
</dbReference>
<dbReference type="GO" id="GO:0005737">
    <property type="term" value="C:cytoplasm"/>
    <property type="evidence" value="ECO:0007669"/>
    <property type="project" value="UniProtKB-SubCell"/>
</dbReference>
<dbReference type="Gene3D" id="3.40.50.300">
    <property type="entry name" value="P-loop containing nucleotide triphosphate hydrolases"/>
    <property type="match status" value="1"/>
</dbReference>
<dbReference type="InterPro" id="IPR027417">
    <property type="entry name" value="P-loop_NTPase"/>
</dbReference>
<dbReference type="PANTHER" id="PTHR33540:SF2">
    <property type="entry name" value="TRNA THREONYLCARBAMOYLADENOSINE BIOSYNTHESIS PROTEIN TSAE"/>
    <property type="match status" value="1"/>
</dbReference>
<dbReference type="InterPro" id="IPR002575">
    <property type="entry name" value="Aminoglycoside_PTrfase"/>
</dbReference>
<evidence type="ECO:0000256" key="1">
    <source>
        <dbReference type="ARBA" id="ARBA00004496"/>
    </source>
</evidence>
<evidence type="ECO:0000256" key="10">
    <source>
        <dbReference type="ARBA" id="ARBA00032441"/>
    </source>
</evidence>
<evidence type="ECO:0000256" key="3">
    <source>
        <dbReference type="ARBA" id="ARBA00019010"/>
    </source>
</evidence>
<evidence type="ECO:0000313" key="13">
    <source>
        <dbReference type="Proteomes" id="UP000186002"/>
    </source>
</evidence>
<evidence type="ECO:0000256" key="8">
    <source>
        <dbReference type="ARBA" id="ARBA00022840"/>
    </source>
</evidence>
<reference evidence="12 13" key="1">
    <citation type="submission" date="2016-11" db="EMBL/GenBank/DDBJ databases">
        <authorList>
            <person name="Jaros S."/>
            <person name="Januszkiewicz K."/>
            <person name="Wedrychowicz H."/>
        </authorList>
    </citation>
    <scope>NUCLEOTIDE SEQUENCE [LARGE SCALE GENOMIC DNA]</scope>
    <source>
        <strain evidence="12 13">DSM 22153</strain>
    </source>
</reference>
<dbReference type="GO" id="GO:0046872">
    <property type="term" value="F:metal ion binding"/>
    <property type="evidence" value="ECO:0007669"/>
    <property type="project" value="UniProtKB-KW"/>
</dbReference>
<accession>A0A1M6ZEQ7</accession>
<dbReference type="Pfam" id="PF01636">
    <property type="entry name" value="APH"/>
    <property type="match status" value="1"/>
</dbReference>
<feature type="domain" description="Aminoglycoside phosphotransferase" evidence="11">
    <location>
        <begin position="183"/>
        <end position="436"/>
    </location>
</feature>
<keyword evidence="13" id="KW-1185">Reference proteome</keyword>
<gene>
    <name evidence="12" type="ORF">SAMN05444272_0213</name>
</gene>
<keyword evidence="6" id="KW-0479">Metal-binding</keyword>
<dbReference type="EMBL" id="FRBW01000001">
    <property type="protein sequence ID" value="SHL28825.1"/>
    <property type="molecule type" value="Genomic_DNA"/>
</dbReference>
<dbReference type="Proteomes" id="UP000186002">
    <property type="component" value="Unassembled WGS sequence"/>
</dbReference>
<keyword evidence="4" id="KW-0963">Cytoplasm</keyword>
<evidence type="ECO:0000256" key="2">
    <source>
        <dbReference type="ARBA" id="ARBA00007599"/>
    </source>
</evidence>
<name>A0A1M6ZEQ7_9HYPH</name>
<keyword evidence="5" id="KW-0819">tRNA processing</keyword>
<dbReference type="GO" id="GO:0002949">
    <property type="term" value="P:tRNA threonylcarbamoyladenosine modification"/>
    <property type="evidence" value="ECO:0007669"/>
    <property type="project" value="InterPro"/>
</dbReference>
<dbReference type="InterPro" id="IPR011009">
    <property type="entry name" value="Kinase-like_dom_sf"/>
</dbReference>
<dbReference type="STRING" id="735517.SAMN05444272_0213"/>
<evidence type="ECO:0000259" key="11">
    <source>
        <dbReference type="Pfam" id="PF01636"/>
    </source>
</evidence>
<comment type="similarity">
    <text evidence="2">Belongs to the TsaE family.</text>
</comment>
<comment type="subcellular location">
    <subcellularLocation>
        <location evidence="1">Cytoplasm</location>
    </subcellularLocation>
</comment>
<dbReference type="AlphaFoldDB" id="A0A1M6ZEQ7"/>
<protein>
    <recommendedName>
        <fullName evidence="3">tRNA threonylcarbamoyladenosine biosynthesis protein TsaE</fullName>
    </recommendedName>
    <alternativeName>
        <fullName evidence="10">t(6)A37 threonylcarbamoyladenosine biosynthesis protein TsaE</fullName>
    </alternativeName>
</protein>
<evidence type="ECO:0000256" key="5">
    <source>
        <dbReference type="ARBA" id="ARBA00022694"/>
    </source>
</evidence>
<dbReference type="RefSeq" id="WP_073007669.1">
    <property type="nucleotide sequence ID" value="NZ_FRBW01000001.1"/>
</dbReference>
<evidence type="ECO:0000256" key="6">
    <source>
        <dbReference type="ARBA" id="ARBA00022723"/>
    </source>
</evidence>